<dbReference type="Proteomes" id="UP000030377">
    <property type="component" value="Unassembled WGS sequence"/>
</dbReference>
<evidence type="ECO:0000256" key="7">
    <source>
        <dbReference type="ARBA" id="ARBA00022841"/>
    </source>
</evidence>
<dbReference type="PIRSF" id="PIRSF500217">
    <property type="entry name" value="AlgI"/>
    <property type="match status" value="1"/>
</dbReference>
<feature type="transmembrane region" description="Helical" evidence="12">
    <location>
        <begin position="77"/>
        <end position="100"/>
    </location>
</feature>
<keyword evidence="5 11" id="KW-1003">Cell membrane</keyword>
<evidence type="ECO:0000256" key="12">
    <source>
        <dbReference type="SAM" id="Phobius"/>
    </source>
</evidence>
<feature type="transmembrane region" description="Helical" evidence="12">
    <location>
        <begin position="433"/>
        <end position="455"/>
    </location>
</feature>
<keyword evidence="11" id="KW-0808">Transferase</keyword>
<dbReference type="InterPro" id="IPR024194">
    <property type="entry name" value="Ac/AlaTfrase_AlgI/DltB"/>
</dbReference>
<evidence type="ECO:0000313" key="14">
    <source>
        <dbReference type="Proteomes" id="UP000030377"/>
    </source>
</evidence>
<dbReference type="GO" id="GO:0016746">
    <property type="term" value="F:acyltransferase activity"/>
    <property type="evidence" value="ECO:0007669"/>
    <property type="project" value="UniProtKB-KW"/>
</dbReference>
<evidence type="ECO:0000256" key="6">
    <source>
        <dbReference type="ARBA" id="ARBA00022692"/>
    </source>
</evidence>
<dbReference type="PANTHER" id="PTHR13285:SF18">
    <property type="entry name" value="PROTEIN-CYSTEINE N-PALMITOYLTRANSFERASE RASP"/>
    <property type="match status" value="1"/>
</dbReference>
<proteinExistence type="inferred from homology"/>
<feature type="transmembrane region" description="Helical" evidence="12">
    <location>
        <begin position="43"/>
        <end position="65"/>
    </location>
</feature>
<comment type="similarity">
    <text evidence="3 11">Belongs to the membrane-bound acyltransferase family.</text>
</comment>
<feature type="transmembrane region" description="Helical" evidence="12">
    <location>
        <begin position="120"/>
        <end position="138"/>
    </location>
</feature>
<evidence type="ECO:0000256" key="11">
    <source>
        <dbReference type="PIRNR" id="PIRNR016636"/>
    </source>
</evidence>
<dbReference type="PANTHER" id="PTHR13285">
    <property type="entry name" value="ACYLTRANSFERASE"/>
    <property type="match status" value="1"/>
</dbReference>
<evidence type="ECO:0000256" key="5">
    <source>
        <dbReference type="ARBA" id="ARBA00022475"/>
    </source>
</evidence>
<keyword evidence="11" id="KW-0012">Acyltransferase</keyword>
<evidence type="ECO:0000256" key="3">
    <source>
        <dbReference type="ARBA" id="ARBA00010323"/>
    </source>
</evidence>
<evidence type="ECO:0000256" key="1">
    <source>
        <dbReference type="ARBA" id="ARBA00004651"/>
    </source>
</evidence>
<gene>
    <name evidence="13" type="ORF">MA20_43415</name>
</gene>
<dbReference type="Pfam" id="PF03062">
    <property type="entry name" value="MBOAT"/>
    <property type="match status" value="1"/>
</dbReference>
<feature type="transmembrane region" description="Helical" evidence="12">
    <location>
        <begin position="254"/>
        <end position="272"/>
    </location>
</feature>
<dbReference type="GO" id="GO:0042121">
    <property type="term" value="P:alginic acid biosynthetic process"/>
    <property type="evidence" value="ECO:0007669"/>
    <property type="project" value="UniProtKB-KW"/>
</dbReference>
<keyword evidence="8 12" id="KW-1133">Transmembrane helix</keyword>
<dbReference type="EMBL" id="JRPN01000043">
    <property type="protein sequence ID" value="KGT73651.1"/>
    <property type="molecule type" value="Genomic_DNA"/>
</dbReference>
<dbReference type="InterPro" id="IPR004299">
    <property type="entry name" value="MBOAT_fam"/>
</dbReference>
<evidence type="ECO:0000256" key="10">
    <source>
        <dbReference type="ARBA" id="ARBA00031030"/>
    </source>
</evidence>
<feature type="transmembrane region" description="Helical" evidence="12">
    <location>
        <begin position="325"/>
        <end position="345"/>
    </location>
</feature>
<reference evidence="13 14" key="1">
    <citation type="submission" date="2014-09" db="EMBL/GenBank/DDBJ databases">
        <title>Draft genome of Bradyrhizobium japonicum Is-34.</title>
        <authorList>
            <person name="Tsurumaru H."/>
            <person name="Yamakawa T."/>
            <person name="Hashimoto S."/>
            <person name="Okizaki K."/>
            <person name="Kanesaki Y."/>
            <person name="Yoshikawa H."/>
            <person name="Yajima S."/>
        </authorList>
    </citation>
    <scope>NUCLEOTIDE SEQUENCE [LARGE SCALE GENOMIC DNA]</scope>
    <source>
        <strain evidence="13 14">Is-34</strain>
    </source>
</reference>
<evidence type="ECO:0000256" key="2">
    <source>
        <dbReference type="ARBA" id="ARBA00005182"/>
    </source>
</evidence>
<dbReference type="RefSeq" id="WP_041960569.1">
    <property type="nucleotide sequence ID" value="NZ_JRPN01000043.1"/>
</dbReference>
<comment type="pathway">
    <text evidence="2">Glycan biosynthesis; alginate biosynthesis.</text>
</comment>
<dbReference type="GO" id="GO:0005886">
    <property type="term" value="C:plasma membrane"/>
    <property type="evidence" value="ECO:0007669"/>
    <property type="project" value="UniProtKB-SubCell"/>
</dbReference>
<evidence type="ECO:0000256" key="4">
    <source>
        <dbReference type="ARBA" id="ARBA00016084"/>
    </source>
</evidence>
<evidence type="ECO:0000313" key="13">
    <source>
        <dbReference type="EMBL" id="KGT73651.1"/>
    </source>
</evidence>
<dbReference type="InterPro" id="IPR051085">
    <property type="entry name" value="MB_O-acyltransferase"/>
</dbReference>
<feature type="transmembrane region" description="Helical" evidence="12">
    <location>
        <begin position="396"/>
        <end position="421"/>
    </location>
</feature>
<sequence>MSFVSTHFLVFLSIVFALYHLSGSVRLQNLIILIASYVFYGSWDWRFISLLLAISLANYVAAILIERFKDPKGRKTILWIAISISLFALAVFKYFNFFVFSAVSAANLFGLKLHVPVANILLPLGISFMTFQGIAYVVDVWRGEHKAELDIVRFLAFKAFFPQLIAGPIERASHLLDQFSRPRTLDAYKLGRAMWLLIYGYSLKIVVADSLAPIVDSLFVPHQPFGWSVVLGTLAFGLQIYADFCGYSVIAKGVALLLGFDLIWNFRFPYWATSISDFWRRWHISLSNWLRDYLYIPLGGNRYGAISTSRNLLLTMGLGGLWHGASWNFVFWGLLHGVALTLWRFLPASIPLVASAGNVVGWVATMMVVFVGWFLFRATTWDVLFTMTMALRNWEWAPVHSALVVTLVTLALPLGLLEWLLQRRGDFFPLHTPVWLAYPAYAALIVICLAMSSHYHASFIYFQF</sequence>
<dbReference type="AlphaFoldDB" id="A0A0A3XKH7"/>
<comment type="caution">
    <text evidence="13">The sequence shown here is derived from an EMBL/GenBank/DDBJ whole genome shotgun (WGS) entry which is preliminary data.</text>
</comment>
<keyword evidence="9 11" id="KW-0472">Membrane</keyword>
<organism evidence="13 14">
    <name type="scientific">Bradyrhizobium japonicum</name>
    <dbReference type="NCBI Taxonomy" id="375"/>
    <lineage>
        <taxon>Bacteria</taxon>
        <taxon>Pseudomonadati</taxon>
        <taxon>Pseudomonadota</taxon>
        <taxon>Alphaproteobacteria</taxon>
        <taxon>Hyphomicrobiales</taxon>
        <taxon>Nitrobacteraceae</taxon>
        <taxon>Bradyrhizobium</taxon>
    </lineage>
</organism>
<feature type="transmembrane region" description="Helical" evidence="12">
    <location>
        <begin position="352"/>
        <end position="376"/>
    </location>
</feature>
<keyword evidence="7" id="KW-0016">Alginate biosynthesis</keyword>
<protein>
    <recommendedName>
        <fullName evidence="4">Probable alginate O-acetylase AlgI</fullName>
    </recommendedName>
    <alternativeName>
        <fullName evidence="10">Alginate biosynthesis protein AlgI</fullName>
    </alternativeName>
</protein>
<feature type="transmembrane region" description="Helical" evidence="12">
    <location>
        <begin position="193"/>
        <end position="212"/>
    </location>
</feature>
<evidence type="ECO:0000256" key="9">
    <source>
        <dbReference type="ARBA" id="ARBA00023136"/>
    </source>
</evidence>
<dbReference type="PIRSF" id="PIRSF016636">
    <property type="entry name" value="AlgI_DltB"/>
    <property type="match status" value="1"/>
</dbReference>
<comment type="subcellular location">
    <subcellularLocation>
        <location evidence="1">Cell membrane</location>
        <topology evidence="1">Multi-pass membrane protein</topology>
    </subcellularLocation>
</comment>
<keyword evidence="6 12" id="KW-0812">Transmembrane</keyword>
<feature type="transmembrane region" description="Helical" evidence="12">
    <location>
        <begin position="224"/>
        <end position="242"/>
    </location>
</feature>
<accession>A0A0A3XKH7</accession>
<dbReference type="InterPro" id="IPR028362">
    <property type="entry name" value="AlgI"/>
</dbReference>
<name>A0A0A3XKH7_BRAJP</name>
<evidence type="ECO:0000256" key="8">
    <source>
        <dbReference type="ARBA" id="ARBA00022989"/>
    </source>
</evidence>